<feature type="domain" description="Halobacterial output" evidence="2">
    <location>
        <begin position="20"/>
        <end position="103"/>
    </location>
</feature>
<evidence type="ECO:0000256" key="1">
    <source>
        <dbReference type="SAM" id="MobiDB-lite"/>
    </source>
</evidence>
<dbReference type="Proteomes" id="UP001596408">
    <property type="component" value="Unassembled WGS sequence"/>
</dbReference>
<gene>
    <name evidence="3" type="ORF">ACFQEV_16375</name>
</gene>
<sequence length="109" mass="11457">MPNSTGRDESVPFTYDIPSEESPSSAVVAAVAAVAGYRPVAAERTGEDDAVPVLDPLYTVVNPDALDAMFRDDGSPAIAGRVRFTYHDCDVAVRSDGVVTVTPPECVAE</sequence>
<dbReference type="RefSeq" id="WP_379698356.1">
    <property type="nucleotide sequence ID" value="NZ_JBHSXH010000015.1"/>
</dbReference>
<dbReference type="InterPro" id="IPR040624">
    <property type="entry name" value="HalOD1"/>
</dbReference>
<comment type="caution">
    <text evidence="3">The sequence shown here is derived from an EMBL/GenBank/DDBJ whole genome shotgun (WGS) entry which is preliminary data.</text>
</comment>
<proteinExistence type="predicted"/>
<organism evidence="3 4">
    <name type="scientific">Halopelagius fulvigenes</name>
    <dbReference type="NCBI Taxonomy" id="1198324"/>
    <lineage>
        <taxon>Archaea</taxon>
        <taxon>Methanobacteriati</taxon>
        <taxon>Methanobacteriota</taxon>
        <taxon>Stenosarchaea group</taxon>
        <taxon>Halobacteria</taxon>
        <taxon>Halobacteriales</taxon>
        <taxon>Haloferacaceae</taxon>
    </lineage>
</organism>
<keyword evidence="4" id="KW-1185">Reference proteome</keyword>
<feature type="region of interest" description="Disordered" evidence="1">
    <location>
        <begin position="1"/>
        <end position="21"/>
    </location>
</feature>
<feature type="compositionally biased region" description="Basic and acidic residues" evidence="1">
    <location>
        <begin position="1"/>
        <end position="10"/>
    </location>
</feature>
<evidence type="ECO:0000313" key="3">
    <source>
        <dbReference type="EMBL" id="MFC6826559.1"/>
    </source>
</evidence>
<protein>
    <submittedName>
        <fullName evidence="3">HalOD1 output domain-containing protein</fullName>
    </submittedName>
</protein>
<accession>A0ABD5U2D6</accession>
<evidence type="ECO:0000313" key="4">
    <source>
        <dbReference type="Proteomes" id="UP001596408"/>
    </source>
</evidence>
<reference evidence="3 4" key="1">
    <citation type="journal article" date="2019" name="Int. J. Syst. Evol. Microbiol.">
        <title>The Global Catalogue of Microorganisms (GCM) 10K type strain sequencing project: providing services to taxonomists for standard genome sequencing and annotation.</title>
        <authorList>
            <consortium name="The Broad Institute Genomics Platform"/>
            <consortium name="The Broad Institute Genome Sequencing Center for Infectious Disease"/>
            <person name="Wu L."/>
            <person name="Ma J."/>
        </authorList>
    </citation>
    <scope>NUCLEOTIDE SEQUENCE [LARGE SCALE GENOMIC DNA]</scope>
    <source>
        <strain evidence="3 4">YIM 94188</strain>
    </source>
</reference>
<dbReference type="Pfam" id="PF18545">
    <property type="entry name" value="HalOD1"/>
    <property type="match status" value="1"/>
</dbReference>
<name>A0ABD5U2D6_9EURY</name>
<evidence type="ECO:0000259" key="2">
    <source>
        <dbReference type="Pfam" id="PF18545"/>
    </source>
</evidence>
<dbReference type="EMBL" id="JBHSXH010000015">
    <property type="protein sequence ID" value="MFC6826559.1"/>
    <property type="molecule type" value="Genomic_DNA"/>
</dbReference>
<dbReference type="AlphaFoldDB" id="A0ABD5U2D6"/>